<organism evidence="1 2">
    <name type="scientific">Funneliformis geosporum</name>
    <dbReference type="NCBI Taxonomy" id="1117311"/>
    <lineage>
        <taxon>Eukaryota</taxon>
        <taxon>Fungi</taxon>
        <taxon>Fungi incertae sedis</taxon>
        <taxon>Mucoromycota</taxon>
        <taxon>Glomeromycotina</taxon>
        <taxon>Glomeromycetes</taxon>
        <taxon>Glomerales</taxon>
        <taxon>Glomeraceae</taxon>
        <taxon>Funneliformis</taxon>
    </lineage>
</organism>
<evidence type="ECO:0000313" key="1">
    <source>
        <dbReference type="EMBL" id="CAI2180824.1"/>
    </source>
</evidence>
<gene>
    <name evidence="1" type="ORF">FWILDA_LOCUS9774</name>
</gene>
<proteinExistence type="predicted"/>
<keyword evidence="2" id="KW-1185">Reference proteome</keyword>
<dbReference type="AlphaFoldDB" id="A0A9W4STF1"/>
<protein>
    <submittedName>
        <fullName evidence="1">18682_t:CDS:1</fullName>
    </submittedName>
</protein>
<dbReference type="Proteomes" id="UP001153678">
    <property type="component" value="Unassembled WGS sequence"/>
</dbReference>
<reference evidence="1" key="1">
    <citation type="submission" date="2022-08" db="EMBL/GenBank/DDBJ databases">
        <authorList>
            <person name="Kallberg Y."/>
            <person name="Tangrot J."/>
            <person name="Rosling A."/>
        </authorList>
    </citation>
    <scope>NUCLEOTIDE SEQUENCE</scope>
    <source>
        <strain evidence="1">Wild A</strain>
    </source>
</reference>
<evidence type="ECO:0000313" key="2">
    <source>
        <dbReference type="Proteomes" id="UP001153678"/>
    </source>
</evidence>
<accession>A0A9W4STF1</accession>
<dbReference type="EMBL" id="CAMKVN010002380">
    <property type="protein sequence ID" value="CAI2180824.1"/>
    <property type="molecule type" value="Genomic_DNA"/>
</dbReference>
<name>A0A9W4STF1_9GLOM</name>
<sequence>MSAKGLRNGGYPKGTPTRELQFKFQHKERYIAIPTTKKSRPLQTLTAFTSSIIVAL</sequence>
<comment type="caution">
    <text evidence="1">The sequence shown here is derived from an EMBL/GenBank/DDBJ whole genome shotgun (WGS) entry which is preliminary data.</text>
</comment>